<keyword evidence="2" id="KW-1185">Reference proteome</keyword>
<comment type="caution">
    <text evidence="1">The sequence shown here is derived from an EMBL/GenBank/DDBJ whole genome shotgun (WGS) entry which is preliminary data.</text>
</comment>
<gene>
    <name evidence="1" type="ORF">RI048_02580</name>
</gene>
<name>A0ABU2EGT3_9BURK</name>
<evidence type="ECO:0000313" key="1">
    <source>
        <dbReference type="EMBL" id="MDR9847092.1"/>
    </source>
</evidence>
<dbReference type="EMBL" id="JAVLSJ010000001">
    <property type="protein sequence ID" value="MDR9847092.1"/>
    <property type="molecule type" value="Genomic_DNA"/>
</dbReference>
<dbReference type="Proteomes" id="UP001246576">
    <property type="component" value="Unassembled WGS sequence"/>
</dbReference>
<protein>
    <submittedName>
        <fullName evidence="1">Uncharacterized protein</fullName>
    </submittedName>
</protein>
<dbReference type="RefSeq" id="WP_310839514.1">
    <property type="nucleotide sequence ID" value="NZ_JAVLSJ010000001.1"/>
</dbReference>
<reference evidence="1" key="1">
    <citation type="submission" date="2023-09" db="EMBL/GenBank/DDBJ databases">
        <title>Description of first Herbaspirillum huttiense subsp. nephrolepsisexaltata and Herbaspirillum huttiense subsp. lycopersicon.</title>
        <authorList>
            <person name="Poudel M."/>
            <person name="Sharma A."/>
            <person name="Goss E."/>
            <person name="Tapia J.H."/>
            <person name="Harmon C.M."/>
            <person name="Jones J.B."/>
        </authorList>
    </citation>
    <scope>NUCLEOTIDE SEQUENCE</scope>
    <source>
        <strain evidence="1">SE1</strain>
    </source>
</reference>
<evidence type="ECO:0000313" key="2">
    <source>
        <dbReference type="Proteomes" id="UP001246576"/>
    </source>
</evidence>
<accession>A0ABU2EGT3</accession>
<organism evidence="1 2">
    <name type="scientific">Herbaspirillum huttiense subsp. lycopersici</name>
    <dbReference type="NCBI Taxonomy" id="3074428"/>
    <lineage>
        <taxon>Bacteria</taxon>
        <taxon>Pseudomonadati</taxon>
        <taxon>Pseudomonadota</taxon>
        <taxon>Betaproteobacteria</taxon>
        <taxon>Burkholderiales</taxon>
        <taxon>Oxalobacteraceae</taxon>
        <taxon>Herbaspirillum</taxon>
    </lineage>
</organism>
<sequence length="176" mass="19026">MAKNPIEPTLGNVVRDMITGYQGIAASRTEMLGGNVQYAVQPRVPDGKPNEFPEGMNLDAQTLEFVEEGLANHVVAPPRNTVELGEEVEDIVTGLKGRAVNRVIFINGCVYYNIQPEKETDKKTGLTVIPPREFLIQSRLKPVKPAPAAIVSNVAAQNLGRERAPGGPATRAQRAS</sequence>
<proteinExistence type="predicted"/>